<organism evidence="11 12">
    <name type="scientific">Durusdinium trenchii</name>
    <dbReference type="NCBI Taxonomy" id="1381693"/>
    <lineage>
        <taxon>Eukaryota</taxon>
        <taxon>Sar</taxon>
        <taxon>Alveolata</taxon>
        <taxon>Dinophyceae</taxon>
        <taxon>Suessiales</taxon>
        <taxon>Symbiodiniaceae</taxon>
        <taxon>Durusdinium</taxon>
    </lineage>
</organism>
<feature type="region of interest" description="Disordered" evidence="7">
    <location>
        <begin position="525"/>
        <end position="549"/>
    </location>
</feature>
<dbReference type="InterPro" id="IPR027417">
    <property type="entry name" value="P-loop_NTPase"/>
</dbReference>
<comment type="subcellular location">
    <subcellularLocation>
        <location evidence="1">Membrane</location>
        <topology evidence="1">Multi-pass membrane protein</topology>
    </subcellularLocation>
</comment>
<dbReference type="Gene3D" id="1.20.1560.10">
    <property type="entry name" value="ABC transporter type 1, transmembrane domain"/>
    <property type="match status" value="2"/>
</dbReference>
<evidence type="ECO:0000256" key="5">
    <source>
        <dbReference type="ARBA" id="ARBA00022989"/>
    </source>
</evidence>
<name>A0ABP0I0E1_9DINO</name>
<dbReference type="PROSITE" id="PS50929">
    <property type="entry name" value="ABC_TM1F"/>
    <property type="match status" value="1"/>
</dbReference>
<evidence type="ECO:0000259" key="10">
    <source>
        <dbReference type="PROSITE" id="PS50929"/>
    </source>
</evidence>
<evidence type="ECO:0000256" key="6">
    <source>
        <dbReference type="ARBA" id="ARBA00023136"/>
    </source>
</evidence>
<dbReference type="InterPro" id="IPR036640">
    <property type="entry name" value="ABC1_TM_sf"/>
</dbReference>
<keyword evidence="2 8" id="KW-0812">Transmembrane</keyword>
<dbReference type="Pfam" id="PF00664">
    <property type="entry name" value="ABC_membrane"/>
    <property type="match status" value="1"/>
</dbReference>
<protein>
    <submittedName>
        <fullName evidence="11">Uncharacterized protein</fullName>
    </submittedName>
</protein>
<feature type="transmembrane region" description="Helical" evidence="8">
    <location>
        <begin position="42"/>
        <end position="62"/>
    </location>
</feature>
<dbReference type="PROSITE" id="PS00211">
    <property type="entry name" value="ABC_TRANSPORTER_1"/>
    <property type="match status" value="1"/>
</dbReference>
<accession>A0ABP0I0E1</accession>
<dbReference type="Gene3D" id="3.40.50.300">
    <property type="entry name" value="P-loop containing nucleotide triphosphate hydrolases"/>
    <property type="match status" value="1"/>
</dbReference>
<dbReference type="InterPro" id="IPR003593">
    <property type="entry name" value="AAA+_ATPase"/>
</dbReference>
<dbReference type="Pfam" id="PF00005">
    <property type="entry name" value="ABC_tran"/>
    <property type="match status" value="1"/>
</dbReference>
<dbReference type="InterPro" id="IPR017871">
    <property type="entry name" value="ABC_transporter-like_CS"/>
</dbReference>
<reference evidence="11 12" key="1">
    <citation type="submission" date="2024-02" db="EMBL/GenBank/DDBJ databases">
        <authorList>
            <person name="Chen Y."/>
            <person name="Shah S."/>
            <person name="Dougan E. K."/>
            <person name="Thang M."/>
            <person name="Chan C."/>
        </authorList>
    </citation>
    <scope>NUCLEOTIDE SEQUENCE [LARGE SCALE GENOMIC DNA]</scope>
</reference>
<evidence type="ECO:0000313" key="12">
    <source>
        <dbReference type="Proteomes" id="UP001642484"/>
    </source>
</evidence>
<keyword evidence="4" id="KW-0067">ATP-binding</keyword>
<evidence type="ECO:0000256" key="3">
    <source>
        <dbReference type="ARBA" id="ARBA00022741"/>
    </source>
</evidence>
<dbReference type="InterPro" id="IPR011527">
    <property type="entry name" value="ABC1_TM_dom"/>
</dbReference>
<proteinExistence type="predicted"/>
<keyword evidence="3" id="KW-0547">Nucleotide-binding</keyword>
<dbReference type="SMART" id="SM00382">
    <property type="entry name" value="AAA"/>
    <property type="match status" value="1"/>
</dbReference>
<evidence type="ECO:0000256" key="2">
    <source>
        <dbReference type="ARBA" id="ARBA00022692"/>
    </source>
</evidence>
<evidence type="ECO:0000256" key="1">
    <source>
        <dbReference type="ARBA" id="ARBA00004141"/>
    </source>
</evidence>
<keyword evidence="6 8" id="KW-0472">Membrane</keyword>
<feature type="transmembrane region" description="Helical" evidence="8">
    <location>
        <begin position="12"/>
        <end position="36"/>
    </location>
</feature>
<dbReference type="InterPro" id="IPR039421">
    <property type="entry name" value="Type_1_exporter"/>
</dbReference>
<feature type="transmembrane region" description="Helical" evidence="8">
    <location>
        <begin position="121"/>
        <end position="142"/>
    </location>
</feature>
<dbReference type="Proteomes" id="UP001642484">
    <property type="component" value="Unassembled WGS sequence"/>
</dbReference>
<keyword evidence="12" id="KW-1185">Reference proteome</keyword>
<evidence type="ECO:0000259" key="9">
    <source>
        <dbReference type="PROSITE" id="PS50893"/>
    </source>
</evidence>
<feature type="domain" description="ABC transmembrane type-1" evidence="10">
    <location>
        <begin position="1"/>
        <end position="155"/>
    </location>
</feature>
<dbReference type="EMBL" id="CAXAMN010001758">
    <property type="protein sequence ID" value="CAK8996058.1"/>
    <property type="molecule type" value="Genomic_DNA"/>
</dbReference>
<dbReference type="SUPFAM" id="SSF90123">
    <property type="entry name" value="ABC transporter transmembrane region"/>
    <property type="match status" value="1"/>
</dbReference>
<sequence>MTQDCQQVVEQAYLNVNVFLRTLVSIITTLAFMFSITEPLTFVAFVSVPAVVAISMKYSAIFRQISEEAQKSLADANAVANEGLGNMSTIRSFAAESFEQQRFGIAIGVYRKLMKKRAMFYLVYLTSTMMLPQVVTAVVLFYGGKLASEGQMEAAGAAVRVFELCERKPDCPLSGDLEPHQEQVGALQLRDLHFAYPARPDVKVLDGLSLDIPASQVVALVGPSGNGKSTVIGLVKRLYHASAGEILLDGVPIWQYSHTHFHRVVSIVGQEPVLFARSIKENILLGMSNPKRVAGEEISNVSIPITDNEIQDFARKANAHDFISQMSQGYDAEVGERGVQLSGGQKQRIAIARALARRPKVLLLDEATSALDAESESQVQRAIDGMIKEGCMTVVIIAHRLSTVKNSHKICVIKGGQVVEEGRHEDLLKRGGSYFQLVQCQLNAAEPSDKVDEAHDYLRLQSALRVYAERYGPIAEVGLHWNLDKTLVASVAQAPDVHSHGDGETSAASQVGELPNVHANSLRDVSIESPAPGPAPSLNGPSAPSQSVAETISKTIASIEDSMNLPSWLKQIRH</sequence>
<dbReference type="PROSITE" id="PS50893">
    <property type="entry name" value="ABC_TRANSPORTER_2"/>
    <property type="match status" value="1"/>
</dbReference>
<evidence type="ECO:0000256" key="7">
    <source>
        <dbReference type="SAM" id="MobiDB-lite"/>
    </source>
</evidence>
<evidence type="ECO:0000313" key="11">
    <source>
        <dbReference type="EMBL" id="CAK8996058.1"/>
    </source>
</evidence>
<comment type="caution">
    <text evidence="11">The sequence shown here is derived from an EMBL/GenBank/DDBJ whole genome shotgun (WGS) entry which is preliminary data.</text>
</comment>
<dbReference type="SUPFAM" id="SSF52540">
    <property type="entry name" value="P-loop containing nucleoside triphosphate hydrolases"/>
    <property type="match status" value="1"/>
</dbReference>
<evidence type="ECO:0000256" key="4">
    <source>
        <dbReference type="ARBA" id="ARBA00022840"/>
    </source>
</evidence>
<keyword evidence="5 8" id="KW-1133">Transmembrane helix</keyword>
<evidence type="ECO:0000256" key="8">
    <source>
        <dbReference type="SAM" id="Phobius"/>
    </source>
</evidence>
<dbReference type="PANTHER" id="PTHR43394">
    <property type="entry name" value="ATP-DEPENDENT PERMEASE MDL1, MITOCHONDRIAL"/>
    <property type="match status" value="1"/>
</dbReference>
<feature type="compositionally biased region" description="Polar residues" evidence="7">
    <location>
        <begin position="539"/>
        <end position="549"/>
    </location>
</feature>
<dbReference type="InterPro" id="IPR003439">
    <property type="entry name" value="ABC_transporter-like_ATP-bd"/>
</dbReference>
<feature type="domain" description="ABC transporter" evidence="9">
    <location>
        <begin position="187"/>
        <end position="440"/>
    </location>
</feature>
<gene>
    <name evidence="11" type="ORF">CCMP2556_LOCUS4301</name>
</gene>
<dbReference type="PANTHER" id="PTHR43394:SF1">
    <property type="entry name" value="ATP-BINDING CASSETTE SUB-FAMILY B MEMBER 10, MITOCHONDRIAL"/>
    <property type="match status" value="1"/>
</dbReference>